<feature type="transmembrane region" description="Helical" evidence="5">
    <location>
        <begin position="331"/>
        <end position="354"/>
    </location>
</feature>
<evidence type="ECO:0000256" key="3">
    <source>
        <dbReference type="ARBA" id="ARBA00022989"/>
    </source>
</evidence>
<keyword evidence="4 5" id="KW-0472">Membrane</keyword>
<dbReference type="EMBL" id="CP074694">
    <property type="protein sequence ID" value="QVL30403.1"/>
    <property type="molecule type" value="Genomic_DNA"/>
</dbReference>
<keyword evidence="3 5" id="KW-1133">Transmembrane helix</keyword>
<feature type="transmembrane region" description="Helical" evidence="5">
    <location>
        <begin position="487"/>
        <end position="511"/>
    </location>
</feature>
<dbReference type="GO" id="GO:0012505">
    <property type="term" value="C:endomembrane system"/>
    <property type="evidence" value="ECO:0007669"/>
    <property type="project" value="UniProtKB-SubCell"/>
</dbReference>
<dbReference type="AlphaFoldDB" id="A0A8E6B1Z6"/>
<proteinExistence type="predicted"/>
<dbReference type="PANTHER" id="PTHR39535:SF2">
    <property type="entry name" value="HTTM DOMAIN-CONTAINING PROTEIN"/>
    <property type="match status" value="1"/>
</dbReference>
<evidence type="ECO:0000256" key="2">
    <source>
        <dbReference type="ARBA" id="ARBA00022692"/>
    </source>
</evidence>
<evidence type="ECO:0000259" key="6">
    <source>
        <dbReference type="SMART" id="SM00752"/>
    </source>
</evidence>
<comment type="subcellular location">
    <subcellularLocation>
        <location evidence="1">Endomembrane system</location>
        <topology evidence="1">Multi-pass membrane protein</topology>
    </subcellularLocation>
</comment>
<sequence>MSKSNNGVDYSLPNIWTRFFFSPTDPSTLGFMRVMIGLLVFYLHAAYFFNSQDLHGKYAWWDQYVANKQRRELPIALGTFNWGDDHEPRIKLPETTQRRAIAIEFLKALPDSVEQRKHDLRYLIPLIEQASDLDPTGASNQKVIEALDLAGAYTRLNKESEAKFLKKLSEEPLKTAELPIRIPLFLEESDVARREAIRVELTDFLMMVASRTDLQNLENAEWVFTWLKELSVGQRQKALAFMMGLPTDRTERESILDYMGFWQADPRQCYSKGRYIFSFWFHVTDPTTMWIVYGLHMVIIALFTLGFYTRITSVLTWIGLLNICHRTPFSLYGMDAMMSLLMFYMCIAPSGAAFSIDRLRARYRAARALQKANGKSVPWAEATLAGPVPSRLANCVLRMMQIHFSFMYLSAGFSKLKGTTWWNMTAPWYVMSNPEFCPTHFRWYEHLLEEISQSRPLLSFIFAFGVLGTLVAEIGLPFLVWTRLRGYAVISSVLLHLGIDFFMGLSVFSLFMHSWVLSFIPAALVREKVGVGPGGQKLRLKYNPQDPEQAHTAAVIKSLDLSNQVQQDPLSPNSSETIKLVDENGHDHNSQEIAPLLFRDLLLLQTIGWVSWIPGVKLLLRKVLRT</sequence>
<feature type="domain" description="HTTM-like" evidence="6">
    <location>
        <begin position="229"/>
        <end position="524"/>
    </location>
</feature>
<evidence type="ECO:0000256" key="1">
    <source>
        <dbReference type="ARBA" id="ARBA00004127"/>
    </source>
</evidence>
<evidence type="ECO:0000313" key="8">
    <source>
        <dbReference type="Proteomes" id="UP000676194"/>
    </source>
</evidence>
<dbReference type="PANTHER" id="PTHR39535">
    <property type="entry name" value="SPORULATION-DELAYING PROTEIN SDPB"/>
    <property type="match status" value="1"/>
</dbReference>
<evidence type="ECO:0000256" key="4">
    <source>
        <dbReference type="ARBA" id="ARBA00023136"/>
    </source>
</evidence>
<feature type="transmembrane region" description="Helical" evidence="5">
    <location>
        <begin position="457"/>
        <end position="481"/>
    </location>
</feature>
<dbReference type="SMART" id="SM00752">
    <property type="entry name" value="HTTM"/>
    <property type="match status" value="1"/>
</dbReference>
<feature type="transmembrane region" description="Helical" evidence="5">
    <location>
        <begin position="290"/>
        <end position="311"/>
    </location>
</feature>
<dbReference type="RefSeq" id="WP_213494274.1">
    <property type="nucleotide sequence ID" value="NZ_CP074694.1"/>
</dbReference>
<name>A0A8E6B1Z6_9BACT</name>
<feature type="transmembrane region" description="Helical" evidence="5">
    <location>
        <begin position="30"/>
        <end position="49"/>
    </location>
</feature>
<keyword evidence="8" id="KW-1185">Reference proteome</keyword>
<dbReference type="Proteomes" id="UP000676194">
    <property type="component" value="Chromosome"/>
</dbReference>
<evidence type="ECO:0000313" key="7">
    <source>
        <dbReference type="EMBL" id="QVL30403.1"/>
    </source>
</evidence>
<reference evidence="7" key="1">
    <citation type="submission" date="2021-05" db="EMBL/GenBank/DDBJ databases">
        <title>Complete genome sequence of the cellulolytic planctomycete Telmatocola sphagniphila SP2T and characterization of the first cellulase from planctomycetes.</title>
        <authorList>
            <person name="Rakitin A.L."/>
            <person name="Beletsky A.V."/>
            <person name="Naumoff D.G."/>
            <person name="Kulichevskaya I.S."/>
            <person name="Mardanov A.V."/>
            <person name="Ravin N.V."/>
            <person name="Dedysh S.N."/>
        </authorList>
    </citation>
    <scope>NUCLEOTIDE SEQUENCE</scope>
    <source>
        <strain evidence="7">SP2T</strain>
    </source>
</reference>
<gene>
    <name evidence="7" type="ORF">KIH39_16260</name>
</gene>
<keyword evidence="2 5" id="KW-0812">Transmembrane</keyword>
<accession>A0A8E6B1Z6</accession>
<protein>
    <submittedName>
        <fullName evidence="7">HTTM domain-containing protein</fullName>
    </submittedName>
</protein>
<organism evidence="7 8">
    <name type="scientific">Telmatocola sphagniphila</name>
    <dbReference type="NCBI Taxonomy" id="1123043"/>
    <lineage>
        <taxon>Bacteria</taxon>
        <taxon>Pseudomonadati</taxon>
        <taxon>Planctomycetota</taxon>
        <taxon>Planctomycetia</taxon>
        <taxon>Gemmatales</taxon>
        <taxon>Gemmataceae</taxon>
    </lineage>
</organism>
<evidence type="ECO:0000256" key="5">
    <source>
        <dbReference type="SAM" id="Phobius"/>
    </source>
</evidence>
<dbReference type="KEGG" id="tsph:KIH39_16260"/>
<dbReference type="InterPro" id="IPR052964">
    <property type="entry name" value="Sporulation_signal_mat"/>
</dbReference>
<dbReference type="InterPro" id="IPR011020">
    <property type="entry name" value="HTTM-like"/>
</dbReference>